<reference evidence="3" key="1">
    <citation type="submission" date="2023-07" db="EMBL/GenBank/DDBJ databases">
        <authorList>
            <consortium name="AG Swart"/>
            <person name="Singh M."/>
            <person name="Singh A."/>
            <person name="Seah K."/>
            <person name="Emmerich C."/>
        </authorList>
    </citation>
    <scope>NUCLEOTIDE SEQUENCE</scope>
    <source>
        <strain evidence="3">DP1</strain>
    </source>
</reference>
<comment type="caution">
    <text evidence="3">The sequence shown here is derived from an EMBL/GenBank/DDBJ whole genome shotgun (WGS) entry which is preliminary data.</text>
</comment>
<organism evidence="3 4">
    <name type="scientific">Euplotes crassus</name>
    <dbReference type="NCBI Taxonomy" id="5936"/>
    <lineage>
        <taxon>Eukaryota</taxon>
        <taxon>Sar</taxon>
        <taxon>Alveolata</taxon>
        <taxon>Ciliophora</taxon>
        <taxon>Intramacronucleata</taxon>
        <taxon>Spirotrichea</taxon>
        <taxon>Hypotrichia</taxon>
        <taxon>Euplotida</taxon>
        <taxon>Euplotidae</taxon>
        <taxon>Moneuplotes</taxon>
    </lineage>
</organism>
<dbReference type="FunFam" id="1.10.8.270:FF:000016">
    <property type="entry name" value="TBC1 domain family member 2A"/>
    <property type="match status" value="1"/>
</dbReference>
<dbReference type="AlphaFoldDB" id="A0AAD2D4H2"/>
<keyword evidence="4" id="KW-1185">Reference proteome</keyword>
<feature type="region of interest" description="Disordered" evidence="1">
    <location>
        <begin position="1"/>
        <end position="37"/>
    </location>
</feature>
<protein>
    <recommendedName>
        <fullName evidence="2">Rab-GAP TBC domain-containing protein</fullName>
    </recommendedName>
</protein>
<proteinExistence type="predicted"/>
<dbReference type="Pfam" id="PF00566">
    <property type="entry name" value="RabGAP-TBC"/>
    <property type="match status" value="1"/>
</dbReference>
<dbReference type="InterPro" id="IPR000195">
    <property type="entry name" value="Rab-GAP-TBC_dom"/>
</dbReference>
<feature type="domain" description="Rab-GAP TBC" evidence="2">
    <location>
        <begin position="167"/>
        <end position="389"/>
    </location>
</feature>
<dbReference type="Gene3D" id="1.10.8.270">
    <property type="entry name" value="putative rabgap domain of human tbc1 domain family member 14 like domains"/>
    <property type="match status" value="1"/>
</dbReference>
<name>A0AAD2D4H2_EUPCR</name>
<sequence length="778" mass="92198">MEMMLRRNYYQVEKRDRKQPEMSFQEKKEETKKTKKRYRKATLSYCSNGEEDFDEHSDNKLSAISNVSKSFVQERNLEIIENVYTSKKKAKASFISNGGKRQGLLGMIKNKFFRGNKVKRPVSEYSNKSESNYVQKMLVILRKAQKHGIMTEKEKDQMAKLIFKNGGFPKAYRPQLWTLASGSERLKRNNFGYYSIQPHDEDERKSNDDNPELTEKQDNTSDDDICRPLLDSYPEMPSPYKDQIMVDLNRTFIENNGSIDSKDFNKKLFRILLSYSKRNSNVGYCQGMNYLAGMVVRVIHNEETAFWTLCSLFENILPLDYFCLMTEILVDQKVLMMLIQKKQKKLFKHLKSHGVDFPIITFQWFVCCLSCTLDQEVAETVWDLLFLQGTSAIFWASLAILDIMSPDLLKQTEFNDMYTTMDTKPKEMINEPEIMLKHYQKFMRVKPCMISKLRKKFREGIINDQRQVWMNNSRAVCPSSTDSSVLKRVKILNKFFFLNKAIRANKKQELHFELDNVDDRLSCSGMKCNFNWPLCLYDFTIRTRICNFFIFRVSKPVRIIPEYFSDDLNLRREEKFEKLFFFIPFENKDVTIYDNKSERRVKRIESAQIYEKNETEDNEKYIHITEDEQLLMTREVHPCVYNGFEDHFHKMFDTEDNILYMNWTVHTCYGFELQNIQSIEAFVNEILSLKEIEALKSKDYQEESKNMMNREYRNFSHYRLNTLLRERPLKEEKLKRFGSFNFPRHGLDQQIWQSALEVASQSIIISGSSDISSDSDDE</sequence>
<dbReference type="SMART" id="SM00164">
    <property type="entry name" value="TBC"/>
    <property type="match status" value="1"/>
</dbReference>
<dbReference type="SUPFAM" id="SSF47923">
    <property type="entry name" value="Ypt/Rab-GAP domain of gyp1p"/>
    <property type="match status" value="2"/>
</dbReference>
<feature type="compositionally biased region" description="Basic and acidic residues" evidence="1">
    <location>
        <begin position="12"/>
        <end position="32"/>
    </location>
</feature>
<dbReference type="EMBL" id="CAMPGE010021043">
    <property type="protein sequence ID" value="CAI2379223.1"/>
    <property type="molecule type" value="Genomic_DNA"/>
</dbReference>
<evidence type="ECO:0000313" key="3">
    <source>
        <dbReference type="EMBL" id="CAI2379223.1"/>
    </source>
</evidence>
<dbReference type="InterPro" id="IPR050302">
    <property type="entry name" value="Rab_GAP_TBC_domain"/>
</dbReference>
<evidence type="ECO:0000259" key="2">
    <source>
        <dbReference type="PROSITE" id="PS50086"/>
    </source>
</evidence>
<dbReference type="GO" id="GO:0031267">
    <property type="term" value="F:small GTPase binding"/>
    <property type="evidence" value="ECO:0007669"/>
    <property type="project" value="TreeGrafter"/>
</dbReference>
<dbReference type="GO" id="GO:0005096">
    <property type="term" value="F:GTPase activator activity"/>
    <property type="evidence" value="ECO:0007669"/>
    <property type="project" value="TreeGrafter"/>
</dbReference>
<dbReference type="PANTHER" id="PTHR47219">
    <property type="entry name" value="RAB GTPASE-ACTIVATING PROTEIN 1-LIKE"/>
    <property type="match status" value="1"/>
</dbReference>
<gene>
    <name evidence="3" type="ORF">ECRASSUSDP1_LOCUS20632</name>
</gene>
<dbReference type="PANTHER" id="PTHR47219:SF20">
    <property type="entry name" value="TBC1 DOMAIN FAMILY MEMBER 2B"/>
    <property type="match status" value="1"/>
</dbReference>
<dbReference type="Proteomes" id="UP001295684">
    <property type="component" value="Unassembled WGS sequence"/>
</dbReference>
<dbReference type="Gene3D" id="1.10.472.80">
    <property type="entry name" value="Ypt/Rab-GAP domain of gyp1p, domain 3"/>
    <property type="match status" value="1"/>
</dbReference>
<dbReference type="InterPro" id="IPR035969">
    <property type="entry name" value="Rab-GAP_TBC_sf"/>
</dbReference>
<evidence type="ECO:0000256" key="1">
    <source>
        <dbReference type="SAM" id="MobiDB-lite"/>
    </source>
</evidence>
<dbReference type="PROSITE" id="PS50086">
    <property type="entry name" value="TBC_RABGAP"/>
    <property type="match status" value="1"/>
</dbReference>
<feature type="region of interest" description="Disordered" evidence="1">
    <location>
        <begin position="193"/>
        <end position="225"/>
    </location>
</feature>
<feature type="compositionally biased region" description="Basic and acidic residues" evidence="1">
    <location>
        <begin position="198"/>
        <end position="219"/>
    </location>
</feature>
<evidence type="ECO:0000313" key="4">
    <source>
        <dbReference type="Proteomes" id="UP001295684"/>
    </source>
</evidence>
<accession>A0AAD2D4H2</accession>